<name>A0ACC1PDT5_9APHY</name>
<dbReference type="EMBL" id="JANSHE010002772">
    <property type="protein sequence ID" value="KAJ2989567.1"/>
    <property type="molecule type" value="Genomic_DNA"/>
</dbReference>
<protein>
    <submittedName>
        <fullName evidence="1">Uncharacterized protein</fullName>
    </submittedName>
</protein>
<reference evidence="1" key="1">
    <citation type="submission" date="2022-08" db="EMBL/GenBank/DDBJ databases">
        <title>Genome Sequence of Pycnoporus sanguineus.</title>
        <authorList>
            <person name="Buettner E."/>
        </authorList>
    </citation>
    <scope>NUCLEOTIDE SEQUENCE</scope>
    <source>
        <strain evidence="1">CG-C14</strain>
    </source>
</reference>
<comment type="caution">
    <text evidence="1">The sequence shown here is derived from an EMBL/GenBank/DDBJ whole genome shotgun (WGS) entry which is preliminary data.</text>
</comment>
<dbReference type="Proteomes" id="UP001144978">
    <property type="component" value="Unassembled WGS sequence"/>
</dbReference>
<evidence type="ECO:0000313" key="1">
    <source>
        <dbReference type="EMBL" id="KAJ2989567.1"/>
    </source>
</evidence>
<proteinExistence type="predicted"/>
<evidence type="ECO:0000313" key="2">
    <source>
        <dbReference type="Proteomes" id="UP001144978"/>
    </source>
</evidence>
<keyword evidence="2" id="KW-1185">Reference proteome</keyword>
<sequence length="80" mass="8861">METNVRIFSQKSRDSKPNPYHPGTKSYISHDPALNRLAGDMTEPVKQGNFTASPESPERTSLLLLNTLQHLRGPPTASTE</sequence>
<accession>A0ACC1PDT5</accession>
<gene>
    <name evidence="1" type="ORF">NUW54_g8742</name>
</gene>
<organism evidence="1 2">
    <name type="scientific">Trametes sanguinea</name>
    <dbReference type="NCBI Taxonomy" id="158606"/>
    <lineage>
        <taxon>Eukaryota</taxon>
        <taxon>Fungi</taxon>
        <taxon>Dikarya</taxon>
        <taxon>Basidiomycota</taxon>
        <taxon>Agaricomycotina</taxon>
        <taxon>Agaricomycetes</taxon>
        <taxon>Polyporales</taxon>
        <taxon>Polyporaceae</taxon>
        <taxon>Trametes</taxon>
    </lineage>
</organism>